<keyword evidence="7" id="KW-0238">DNA-binding</keyword>
<evidence type="ECO:0000256" key="9">
    <source>
        <dbReference type="SAM" id="MobiDB-lite"/>
    </source>
</evidence>
<feature type="domain" description="Histidine kinase/HSP90-like ATPase" evidence="10">
    <location>
        <begin position="31"/>
        <end position="175"/>
    </location>
</feature>
<evidence type="ECO:0000259" key="10">
    <source>
        <dbReference type="SMART" id="SM00387"/>
    </source>
</evidence>
<dbReference type="GO" id="GO:0003677">
    <property type="term" value="F:DNA binding"/>
    <property type="evidence" value="ECO:0007669"/>
    <property type="project" value="UniProtKB-KW"/>
</dbReference>
<keyword evidence="8 11" id="KW-0413">Isomerase</keyword>
<feature type="region of interest" description="Disordered" evidence="9">
    <location>
        <begin position="226"/>
        <end position="245"/>
    </location>
</feature>
<dbReference type="FunFam" id="3.30.565.10:FF:000002">
    <property type="entry name" value="DNA gyrase subunit B"/>
    <property type="match status" value="1"/>
</dbReference>
<dbReference type="InterPro" id="IPR001241">
    <property type="entry name" value="Topo_IIA"/>
</dbReference>
<evidence type="ECO:0000313" key="12">
    <source>
        <dbReference type="Proteomes" id="UP000320048"/>
    </source>
</evidence>
<accession>A0A537J4Q5</accession>
<dbReference type="InterPro" id="IPR003594">
    <property type="entry name" value="HATPase_dom"/>
</dbReference>
<dbReference type="SMART" id="SM00387">
    <property type="entry name" value="HATPase_c"/>
    <property type="match status" value="1"/>
</dbReference>
<dbReference type="Pfam" id="PF02518">
    <property type="entry name" value="HATPase_c"/>
    <property type="match status" value="1"/>
</dbReference>
<evidence type="ECO:0000256" key="8">
    <source>
        <dbReference type="ARBA" id="ARBA00023235"/>
    </source>
</evidence>
<feature type="non-terminal residue" evidence="11">
    <location>
        <position position="245"/>
    </location>
</feature>
<dbReference type="PRINTS" id="PR00418">
    <property type="entry name" value="TPI2FAMILY"/>
</dbReference>
<dbReference type="EMBL" id="VBAO01000364">
    <property type="protein sequence ID" value="TMI78551.1"/>
    <property type="molecule type" value="Genomic_DNA"/>
</dbReference>
<evidence type="ECO:0000256" key="6">
    <source>
        <dbReference type="ARBA" id="ARBA00023029"/>
    </source>
</evidence>
<evidence type="ECO:0000256" key="1">
    <source>
        <dbReference type="ARBA" id="ARBA00000185"/>
    </source>
</evidence>
<dbReference type="GO" id="GO:0005524">
    <property type="term" value="F:ATP binding"/>
    <property type="evidence" value="ECO:0007669"/>
    <property type="project" value="UniProtKB-KW"/>
</dbReference>
<evidence type="ECO:0000256" key="3">
    <source>
        <dbReference type="ARBA" id="ARBA00012895"/>
    </source>
</evidence>
<gene>
    <name evidence="11" type="ORF">E6H04_12245</name>
</gene>
<name>A0A537J4Q5_9BACT</name>
<evidence type="ECO:0000256" key="5">
    <source>
        <dbReference type="ARBA" id="ARBA00022840"/>
    </source>
</evidence>
<dbReference type="PANTHER" id="PTHR45866">
    <property type="entry name" value="DNA GYRASE/TOPOISOMERASE SUBUNIT B"/>
    <property type="match status" value="1"/>
</dbReference>
<keyword evidence="4" id="KW-0547">Nucleotide-binding</keyword>
<dbReference type="GO" id="GO:0006265">
    <property type="term" value="P:DNA topological change"/>
    <property type="evidence" value="ECO:0007669"/>
    <property type="project" value="InterPro"/>
</dbReference>
<comment type="similarity">
    <text evidence="2">Belongs to the type II topoisomerase GyrB family.</text>
</comment>
<comment type="caution">
    <text evidence="11">The sequence shown here is derived from an EMBL/GenBank/DDBJ whole genome shotgun (WGS) entry which is preliminary data.</text>
</comment>
<dbReference type="CDD" id="cd16928">
    <property type="entry name" value="HATPase_GyrB-like"/>
    <property type="match status" value="1"/>
</dbReference>
<evidence type="ECO:0000256" key="4">
    <source>
        <dbReference type="ARBA" id="ARBA00022741"/>
    </source>
</evidence>
<dbReference type="Gene3D" id="3.30.565.10">
    <property type="entry name" value="Histidine kinase-like ATPase, C-terminal domain"/>
    <property type="match status" value="1"/>
</dbReference>
<dbReference type="InterPro" id="IPR036890">
    <property type="entry name" value="HATPase_C_sf"/>
</dbReference>
<dbReference type="Proteomes" id="UP000320048">
    <property type="component" value="Unassembled WGS sequence"/>
</dbReference>
<dbReference type="AlphaFoldDB" id="A0A537J4Q5"/>
<keyword evidence="5" id="KW-0067">ATP-binding</keyword>
<dbReference type="PANTHER" id="PTHR45866:SF1">
    <property type="entry name" value="DNA GYRASE SUBUNIT B, MITOCHONDRIAL"/>
    <property type="match status" value="1"/>
</dbReference>
<evidence type="ECO:0000313" key="11">
    <source>
        <dbReference type="EMBL" id="TMI78551.1"/>
    </source>
</evidence>
<dbReference type="PRINTS" id="PR01159">
    <property type="entry name" value="DNAGYRASEB"/>
</dbReference>
<sequence>MNDTPYDAQQIQVLEGLEGVRKRPGMYVGSTGSRGLHHLAFEVVDNSVDEALAGYSHRIDVTIHKDNSVTVADDGRGIPVDVVPKVGKPGVEVVMTMLHAGGKFGGGGYKITGGLHGVGVSVVNALSQWLEVEVHRDGKRYTQRFERGHTASDLRVVGKTDRTGTTVVFMPDQEIFVEREYDAKIIAERLDELAYLNAGLLLTLLDERTGERQEFKHEGGIKELVRSQNRNKGTLGDPITLHRVR</sequence>
<organism evidence="11 12">
    <name type="scientific">Candidatus Segetimicrobium genomatis</name>
    <dbReference type="NCBI Taxonomy" id="2569760"/>
    <lineage>
        <taxon>Bacteria</taxon>
        <taxon>Bacillati</taxon>
        <taxon>Candidatus Sysuimicrobiota</taxon>
        <taxon>Candidatus Sysuimicrobiia</taxon>
        <taxon>Candidatus Sysuimicrobiales</taxon>
        <taxon>Candidatus Segetimicrobiaceae</taxon>
        <taxon>Candidatus Segetimicrobium</taxon>
    </lineage>
</organism>
<comment type="catalytic activity">
    <reaction evidence="1">
        <text>ATP-dependent breakage, passage and rejoining of double-stranded DNA.</text>
        <dbReference type="EC" id="5.6.2.2"/>
    </reaction>
</comment>
<dbReference type="SMART" id="SM00433">
    <property type="entry name" value="TOP2c"/>
    <property type="match status" value="1"/>
</dbReference>
<dbReference type="InterPro" id="IPR000565">
    <property type="entry name" value="Topo_IIA_B"/>
</dbReference>
<evidence type="ECO:0000256" key="2">
    <source>
        <dbReference type="ARBA" id="ARBA00010708"/>
    </source>
</evidence>
<protein>
    <recommendedName>
        <fullName evidence="3">DNA topoisomerase (ATP-hydrolyzing)</fullName>
        <ecNumber evidence="3">5.6.2.2</ecNumber>
    </recommendedName>
</protein>
<keyword evidence="6" id="KW-0799">Topoisomerase</keyword>
<dbReference type="GO" id="GO:0003918">
    <property type="term" value="F:DNA topoisomerase type II (double strand cut, ATP-hydrolyzing) activity"/>
    <property type="evidence" value="ECO:0007669"/>
    <property type="project" value="UniProtKB-EC"/>
</dbReference>
<proteinExistence type="inferred from homology"/>
<evidence type="ECO:0000256" key="7">
    <source>
        <dbReference type="ARBA" id="ARBA00023125"/>
    </source>
</evidence>
<dbReference type="SUPFAM" id="SSF55874">
    <property type="entry name" value="ATPase domain of HSP90 chaperone/DNA topoisomerase II/histidine kinase"/>
    <property type="match status" value="1"/>
</dbReference>
<dbReference type="EC" id="5.6.2.2" evidence="3"/>
<reference evidence="11 12" key="1">
    <citation type="journal article" date="2019" name="Nat. Microbiol.">
        <title>Mediterranean grassland soil C-N compound turnover is dependent on rainfall and depth, and is mediated by genomically divergent microorganisms.</title>
        <authorList>
            <person name="Diamond S."/>
            <person name="Andeer P.F."/>
            <person name="Li Z."/>
            <person name="Crits-Christoph A."/>
            <person name="Burstein D."/>
            <person name="Anantharaman K."/>
            <person name="Lane K.R."/>
            <person name="Thomas B.C."/>
            <person name="Pan C."/>
            <person name="Northen T.R."/>
            <person name="Banfield J.F."/>
        </authorList>
    </citation>
    <scope>NUCLEOTIDE SEQUENCE [LARGE SCALE GENOMIC DNA]</scope>
    <source>
        <strain evidence="11">NP_7</strain>
    </source>
</reference>